<comment type="caution">
    <text evidence="1">The sequence shown here is derived from an EMBL/GenBank/DDBJ whole genome shotgun (WGS) entry which is preliminary data.</text>
</comment>
<proteinExistence type="predicted"/>
<dbReference type="EMBL" id="LAZR01023674">
    <property type="protein sequence ID" value="KKL77702.1"/>
    <property type="molecule type" value="Genomic_DNA"/>
</dbReference>
<evidence type="ECO:0000313" key="1">
    <source>
        <dbReference type="EMBL" id="KKL77702.1"/>
    </source>
</evidence>
<sequence>MPNNKKLRNWLLREKYNPHQKKFRGQRFTMGNPKWMEKGVKKE</sequence>
<protein>
    <submittedName>
        <fullName evidence="1">Uncharacterized protein</fullName>
    </submittedName>
</protein>
<gene>
    <name evidence="1" type="ORF">LCGC14_2032290</name>
</gene>
<dbReference type="AlphaFoldDB" id="A0A0F9HRA0"/>
<accession>A0A0F9HRA0</accession>
<reference evidence="1" key="1">
    <citation type="journal article" date="2015" name="Nature">
        <title>Complex archaea that bridge the gap between prokaryotes and eukaryotes.</title>
        <authorList>
            <person name="Spang A."/>
            <person name="Saw J.H."/>
            <person name="Jorgensen S.L."/>
            <person name="Zaremba-Niedzwiedzka K."/>
            <person name="Martijn J."/>
            <person name="Lind A.E."/>
            <person name="van Eijk R."/>
            <person name="Schleper C."/>
            <person name="Guy L."/>
            <person name="Ettema T.J."/>
        </authorList>
    </citation>
    <scope>NUCLEOTIDE SEQUENCE</scope>
</reference>
<name>A0A0F9HRA0_9ZZZZ</name>
<organism evidence="1">
    <name type="scientific">marine sediment metagenome</name>
    <dbReference type="NCBI Taxonomy" id="412755"/>
    <lineage>
        <taxon>unclassified sequences</taxon>
        <taxon>metagenomes</taxon>
        <taxon>ecological metagenomes</taxon>
    </lineage>
</organism>